<dbReference type="EMBL" id="JADOFP010000001">
    <property type="protein sequence ID" value="MBF7114003.1"/>
    <property type="molecule type" value="Genomic_DNA"/>
</dbReference>
<keyword evidence="1" id="KW-0812">Transmembrane</keyword>
<feature type="transmembrane region" description="Helical" evidence="1">
    <location>
        <begin position="105"/>
        <end position="123"/>
    </location>
</feature>
<organism evidence="2 3">
    <name type="scientific">Pediococcus pentosaceus</name>
    <dbReference type="NCBI Taxonomy" id="1255"/>
    <lineage>
        <taxon>Bacteria</taxon>
        <taxon>Bacillati</taxon>
        <taxon>Bacillota</taxon>
        <taxon>Bacilli</taxon>
        <taxon>Lactobacillales</taxon>
        <taxon>Lactobacillaceae</taxon>
        <taxon>Pediococcus</taxon>
    </lineage>
</organism>
<proteinExistence type="predicted"/>
<feature type="transmembrane region" description="Helical" evidence="1">
    <location>
        <begin position="192"/>
        <end position="216"/>
    </location>
</feature>
<comment type="caution">
    <text evidence="2">The sequence shown here is derived from an EMBL/GenBank/DDBJ whole genome shotgun (WGS) entry which is preliminary data.</text>
</comment>
<keyword evidence="1" id="KW-1133">Transmembrane helix</keyword>
<dbReference type="RefSeq" id="WP_195749100.1">
    <property type="nucleotide sequence ID" value="NZ_CP197205.1"/>
</dbReference>
<feature type="transmembrane region" description="Helical" evidence="1">
    <location>
        <begin position="341"/>
        <end position="361"/>
    </location>
</feature>
<evidence type="ECO:0000313" key="2">
    <source>
        <dbReference type="EMBL" id="MBF7114003.1"/>
    </source>
</evidence>
<feature type="transmembrane region" description="Helical" evidence="1">
    <location>
        <begin position="309"/>
        <end position="329"/>
    </location>
</feature>
<feature type="transmembrane region" description="Helical" evidence="1">
    <location>
        <begin position="228"/>
        <end position="247"/>
    </location>
</feature>
<reference evidence="2" key="1">
    <citation type="submission" date="2020-11" db="EMBL/GenBank/DDBJ databases">
        <title>Antibiotic susceptibility profiles of Pediococcus pentosaceus from various origins and their implications for the safety assessment of strains with food-technology applications.</title>
        <authorList>
            <person name="Shani N."/>
            <person name="Oberhaensli S."/>
            <person name="Arias E."/>
        </authorList>
    </citation>
    <scope>NUCLEOTIDE SEQUENCE</scope>
    <source>
        <strain evidence="2">FAM 24207</strain>
    </source>
</reference>
<name>A0AB73HBZ1_PEDPE</name>
<feature type="transmembrane region" description="Helical" evidence="1">
    <location>
        <begin position="373"/>
        <end position="391"/>
    </location>
</feature>
<evidence type="ECO:0000256" key="1">
    <source>
        <dbReference type="SAM" id="Phobius"/>
    </source>
</evidence>
<feature type="transmembrane region" description="Helical" evidence="1">
    <location>
        <begin position="549"/>
        <end position="567"/>
    </location>
</feature>
<dbReference type="Proteomes" id="UP001194632">
    <property type="component" value="Unassembled WGS sequence"/>
</dbReference>
<evidence type="ECO:0000313" key="3">
    <source>
        <dbReference type="Proteomes" id="UP001194632"/>
    </source>
</evidence>
<feature type="transmembrane region" description="Helical" evidence="1">
    <location>
        <begin position="12"/>
        <end position="30"/>
    </location>
</feature>
<gene>
    <name evidence="2" type="ORF">ITQ90_00340</name>
</gene>
<protein>
    <recommendedName>
        <fullName evidence="4">Cell division protein</fullName>
    </recommendedName>
</protein>
<feature type="transmembrane region" description="Helical" evidence="1">
    <location>
        <begin position="129"/>
        <end position="145"/>
    </location>
</feature>
<keyword evidence="1" id="KW-0472">Membrane</keyword>
<dbReference type="AlphaFoldDB" id="A0AB73HBZ1"/>
<feature type="transmembrane region" description="Helical" evidence="1">
    <location>
        <begin position="78"/>
        <end position="98"/>
    </location>
</feature>
<sequence length="581" mass="65968">MVALNKKIKTHWYLIIILVIGIFITIPQIHHHITIIGADGLFHFNRIYDTAMQIKNHNFSYFIQLYGFSNSGRMVTSVYSPLITYIFGGILLICGSFYKFEIVTRFLFFILSGLSMNYALKMGKVKNQFMIQLVCIMYAFSPAVIRWDAAQNFTSIGAMLIPLVVGCGIRMVNNKDEPINWVQLGTIMAVVVQTHLATAIQSVFLLVIYATIALIINRASRKNLLKNGIYAVLLCISLSLNVVAGMFELYNGNYIVPIVKFDFVDGKGIYNILQTSSGKWVNLFFILAVSSTLLFFFKKIPLAMKITGFLSLTLFLCSTTIIIDWPTIMHDSAVFSSLLQFPARLVGSATVLALITVASIGDFECINFFIKQIRNGLILALLLFLVVNMRSNFRYNQSTSHNVLISKSTTIPYIGRDPKTLKHITYLMKQPLNEQDINYITKSTSDYMPANHSIDNSAYWDYNNKIIQPTKNKNYKKEVAQHKIIVTWKGNGTYDNPPVAYYKNNHFKLNGLPVIPRSLGGIIKVPKVKGKIGKNVMEVTYTPKKVSVMMLWIAMLSWISIVFYAFIRLFRQVKRSFLFSN</sequence>
<evidence type="ECO:0008006" key="4">
    <source>
        <dbReference type="Google" id="ProtNLM"/>
    </source>
</evidence>
<feature type="transmembrane region" description="Helical" evidence="1">
    <location>
        <begin position="280"/>
        <end position="297"/>
    </location>
</feature>
<accession>A0AB73HBZ1</accession>
<feature type="transmembrane region" description="Helical" evidence="1">
    <location>
        <begin position="152"/>
        <end position="172"/>
    </location>
</feature>